<dbReference type="PANTHER" id="PTHR44846">
    <property type="entry name" value="MANNOSYL-D-GLYCERATE TRANSPORT/METABOLISM SYSTEM REPRESSOR MNGR-RELATED"/>
    <property type="match status" value="1"/>
</dbReference>
<gene>
    <name evidence="6" type="ORF">AQJ67_36580</name>
</gene>
<feature type="compositionally biased region" description="Basic and acidic residues" evidence="4">
    <location>
        <begin position="1"/>
        <end position="13"/>
    </location>
</feature>
<dbReference type="InterPro" id="IPR036390">
    <property type="entry name" value="WH_DNA-bd_sf"/>
</dbReference>
<dbReference type="InterPro" id="IPR000524">
    <property type="entry name" value="Tscrpt_reg_HTH_GntR"/>
</dbReference>
<name>A0A101TMA9_9ACTN</name>
<dbReference type="PRINTS" id="PR00035">
    <property type="entry name" value="HTHGNTR"/>
</dbReference>
<dbReference type="RefSeq" id="WP_062723797.1">
    <property type="nucleotide sequence ID" value="NZ_KQ948939.1"/>
</dbReference>
<evidence type="ECO:0000256" key="1">
    <source>
        <dbReference type="ARBA" id="ARBA00023015"/>
    </source>
</evidence>
<dbReference type="SMART" id="SM00345">
    <property type="entry name" value="HTH_GNTR"/>
    <property type="match status" value="1"/>
</dbReference>
<organism evidence="6 7">
    <name type="scientific">Streptomyces caeruleatus</name>
    <dbReference type="NCBI Taxonomy" id="661399"/>
    <lineage>
        <taxon>Bacteria</taxon>
        <taxon>Bacillati</taxon>
        <taxon>Actinomycetota</taxon>
        <taxon>Actinomycetes</taxon>
        <taxon>Kitasatosporales</taxon>
        <taxon>Streptomycetaceae</taxon>
        <taxon>Streptomyces</taxon>
    </lineage>
</organism>
<proteinExistence type="predicted"/>
<feature type="domain" description="HTH gntR-type" evidence="5">
    <location>
        <begin position="23"/>
        <end position="91"/>
    </location>
</feature>
<evidence type="ECO:0000256" key="3">
    <source>
        <dbReference type="ARBA" id="ARBA00023163"/>
    </source>
</evidence>
<dbReference type="STRING" id="661399.AQJ67_36580"/>
<evidence type="ECO:0000256" key="4">
    <source>
        <dbReference type="SAM" id="MobiDB-lite"/>
    </source>
</evidence>
<dbReference type="AlphaFoldDB" id="A0A101TMA9"/>
<dbReference type="PROSITE" id="PS50949">
    <property type="entry name" value="HTH_GNTR"/>
    <property type="match status" value="1"/>
</dbReference>
<evidence type="ECO:0000313" key="6">
    <source>
        <dbReference type="EMBL" id="KUN94941.1"/>
    </source>
</evidence>
<feature type="region of interest" description="Disordered" evidence="4">
    <location>
        <begin position="1"/>
        <end position="22"/>
    </location>
</feature>
<dbReference type="InterPro" id="IPR050679">
    <property type="entry name" value="Bact_HTH_transcr_reg"/>
</dbReference>
<feature type="compositionally biased region" description="Polar residues" evidence="4">
    <location>
        <begin position="92"/>
        <end position="106"/>
    </location>
</feature>
<keyword evidence="2" id="KW-0238">DNA-binding</keyword>
<dbReference type="PANTHER" id="PTHR44846:SF1">
    <property type="entry name" value="MANNOSYL-D-GLYCERATE TRANSPORT_METABOLISM SYSTEM REPRESSOR MNGR-RELATED"/>
    <property type="match status" value="1"/>
</dbReference>
<reference evidence="6 7" key="1">
    <citation type="submission" date="2015-10" db="EMBL/GenBank/DDBJ databases">
        <title>Draft genome sequence of Streptomyces caeruleatus NRRL B-24802, type strain for the species Streptomyces caeruleatus.</title>
        <authorList>
            <person name="Ruckert C."/>
            <person name="Winkler A."/>
            <person name="Kalinowski J."/>
            <person name="Kampfer P."/>
            <person name="Glaeser S."/>
        </authorList>
    </citation>
    <scope>NUCLEOTIDE SEQUENCE [LARGE SCALE GENOMIC DNA]</scope>
    <source>
        <strain evidence="6 7">NRRL B-24802</strain>
    </source>
</reference>
<dbReference type="GO" id="GO:0003700">
    <property type="term" value="F:DNA-binding transcription factor activity"/>
    <property type="evidence" value="ECO:0007669"/>
    <property type="project" value="InterPro"/>
</dbReference>
<dbReference type="CDD" id="cd07377">
    <property type="entry name" value="WHTH_GntR"/>
    <property type="match status" value="1"/>
</dbReference>
<accession>A0A101TMA9</accession>
<evidence type="ECO:0000256" key="2">
    <source>
        <dbReference type="ARBA" id="ARBA00023125"/>
    </source>
</evidence>
<keyword evidence="7" id="KW-1185">Reference proteome</keyword>
<dbReference type="GO" id="GO:0003677">
    <property type="term" value="F:DNA binding"/>
    <property type="evidence" value="ECO:0007669"/>
    <property type="project" value="UniProtKB-KW"/>
</dbReference>
<dbReference type="EMBL" id="LMWY01000050">
    <property type="protein sequence ID" value="KUN94941.1"/>
    <property type="molecule type" value="Genomic_DNA"/>
</dbReference>
<dbReference type="SUPFAM" id="SSF46785">
    <property type="entry name" value="Winged helix' DNA-binding domain"/>
    <property type="match status" value="1"/>
</dbReference>
<dbReference type="InterPro" id="IPR036388">
    <property type="entry name" value="WH-like_DNA-bd_sf"/>
</dbReference>
<keyword evidence="1" id="KW-0805">Transcription regulation</keyword>
<keyword evidence="3" id="KW-0804">Transcription</keyword>
<dbReference type="GO" id="GO:0045892">
    <property type="term" value="P:negative regulation of DNA-templated transcription"/>
    <property type="evidence" value="ECO:0007669"/>
    <property type="project" value="TreeGrafter"/>
</dbReference>
<sequence length="302" mass="34264">MVDWKRYGPDVGRRQTSAGEGGGRAFHRVADELRARMADGRYPLRSFLPSQRDLAEEFAVSRDTVQRVIRELDSEGWTDTRQGSGSRVVKSQRIQSSTPKATRSRSGATLAPLISEAFEQPEVTLAVYTLTSESLDAHIRLQVERIRNGSIVPERITLRMILPAETQHLPYPRVKEDRNDERLHQRLREITERHTKSLRESLRALRTEGLVSSVEVEIRRAPLIPAFKLYLLNGVEALHGMYEVIEREIELESGEEVTSLDVLGLGATLTHHVKDTDPNSQGTVFVDSMQSWFESVWRLLAV</sequence>
<evidence type="ECO:0000259" key="5">
    <source>
        <dbReference type="PROSITE" id="PS50949"/>
    </source>
</evidence>
<feature type="region of interest" description="Disordered" evidence="4">
    <location>
        <begin position="77"/>
        <end position="106"/>
    </location>
</feature>
<evidence type="ECO:0000313" key="7">
    <source>
        <dbReference type="Proteomes" id="UP000053429"/>
    </source>
</evidence>
<comment type="caution">
    <text evidence="6">The sequence shown here is derived from an EMBL/GenBank/DDBJ whole genome shotgun (WGS) entry which is preliminary data.</text>
</comment>
<dbReference type="Proteomes" id="UP000053429">
    <property type="component" value="Unassembled WGS sequence"/>
</dbReference>
<dbReference type="Pfam" id="PF00392">
    <property type="entry name" value="GntR"/>
    <property type="match status" value="1"/>
</dbReference>
<dbReference type="OrthoDB" id="7363114at2"/>
<dbReference type="Gene3D" id="1.10.10.10">
    <property type="entry name" value="Winged helix-like DNA-binding domain superfamily/Winged helix DNA-binding domain"/>
    <property type="match status" value="1"/>
</dbReference>
<protein>
    <submittedName>
        <fullName evidence="6">GntR family transcriptional regulator</fullName>
    </submittedName>
</protein>